<dbReference type="Gene3D" id="3.40.50.920">
    <property type="match status" value="1"/>
</dbReference>
<evidence type="ECO:0000256" key="3">
    <source>
        <dbReference type="ARBA" id="ARBA00064882"/>
    </source>
</evidence>
<dbReference type="RefSeq" id="WP_004030034.1">
    <property type="nucleotide sequence ID" value="NZ_AMPO01000003.1"/>
</dbReference>
<dbReference type="Gene3D" id="3.40.920.10">
    <property type="entry name" value="Pyruvate-ferredoxin oxidoreductase, PFOR, domain III"/>
    <property type="match status" value="1"/>
</dbReference>
<evidence type="ECO:0000313" key="10">
    <source>
        <dbReference type="EMBL" id="EKF86103.1"/>
    </source>
</evidence>
<comment type="caution">
    <text evidence="10">The sequence shown here is derived from an EMBL/GenBank/DDBJ whole genome shotgun (WGS) entry which is preliminary data.</text>
</comment>
<evidence type="ECO:0000259" key="9">
    <source>
        <dbReference type="Pfam" id="PF01855"/>
    </source>
</evidence>
<evidence type="ECO:0000313" key="11">
    <source>
        <dbReference type="Proteomes" id="UP000007360"/>
    </source>
</evidence>
<dbReference type="GO" id="GO:0006082">
    <property type="term" value="P:organic acid metabolic process"/>
    <property type="evidence" value="ECO:0007669"/>
    <property type="project" value="UniProtKB-ARBA"/>
</dbReference>
<dbReference type="EMBL" id="AMPO01000003">
    <property type="protein sequence ID" value="EKF86103.1"/>
    <property type="molecule type" value="Genomic_DNA"/>
</dbReference>
<dbReference type="EC" id="1.2.7.3" evidence="4"/>
<dbReference type="GO" id="GO:0044272">
    <property type="term" value="P:sulfur compound biosynthetic process"/>
    <property type="evidence" value="ECO:0007669"/>
    <property type="project" value="UniProtKB-ARBA"/>
</dbReference>
<feature type="domain" description="Pyruvate/ketoisovalerate oxidoreductase catalytic" evidence="8">
    <location>
        <begin position="18"/>
        <end position="185"/>
    </location>
</feature>
<evidence type="ECO:0000259" key="8">
    <source>
        <dbReference type="Pfam" id="PF01558"/>
    </source>
</evidence>
<evidence type="ECO:0000256" key="4">
    <source>
        <dbReference type="ARBA" id="ARBA00066947"/>
    </source>
</evidence>
<dbReference type="FunFam" id="3.40.50.970:FF:000022">
    <property type="entry name" value="2-oxoglutarate ferredoxin oxidoreductase alpha subunit"/>
    <property type="match status" value="1"/>
</dbReference>
<dbReference type="SUPFAM" id="SSF53323">
    <property type="entry name" value="Pyruvate-ferredoxin oxidoreductase, PFOR, domain III"/>
    <property type="match status" value="1"/>
</dbReference>
<dbReference type="GO" id="GO:0006979">
    <property type="term" value="P:response to oxidative stress"/>
    <property type="evidence" value="ECO:0007669"/>
    <property type="project" value="TreeGrafter"/>
</dbReference>
<dbReference type="SUPFAM" id="SSF52518">
    <property type="entry name" value="Thiamin diphosphate-binding fold (THDP-binding)"/>
    <property type="match status" value="1"/>
</dbReference>
<dbReference type="Pfam" id="PF01558">
    <property type="entry name" value="POR"/>
    <property type="match status" value="1"/>
</dbReference>
<dbReference type="InterPro" id="IPR029061">
    <property type="entry name" value="THDP-binding"/>
</dbReference>
<comment type="subunit">
    <text evidence="3">Heterotetramer of the KorA, KorB, KorC and KorD subunits.</text>
</comment>
<feature type="domain" description="Pyruvate flavodoxin/ferredoxin oxidoreductase pyrimidine binding" evidence="9">
    <location>
        <begin position="229"/>
        <end position="462"/>
    </location>
</feature>
<evidence type="ECO:0000256" key="5">
    <source>
        <dbReference type="ARBA" id="ARBA00071398"/>
    </source>
</evidence>
<dbReference type="OrthoDB" id="31112at2157"/>
<comment type="catalytic activity">
    <reaction evidence="2">
        <text>2 oxidized [2Fe-2S]-[ferredoxin] + 2-oxoglutarate + CoA = succinyl-CoA + 2 reduced [2Fe-2S]-[ferredoxin] + CO2 + H(+)</text>
        <dbReference type="Rhea" id="RHEA:17297"/>
        <dbReference type="Rhea" id="RHEA-COMP:10000"/>
        <dbReference type="Rhea" id="RHEA-COMP:10001"/>
        <dbReference type="ChEBI" id="CHEBI:15378"/>
        <dbReference type="ChEBI" id="CHEBI:16526"/>
        <dbReference type="ChEBI" id="CHEBI:16810"/>
        <dbReference type="ChEBI" id="CHEBI:33737"/>
        <dbReference type="ChEBI" id="CHEBI:33738"/>
        <dbReference type="ChEBI" id="CHEBI:57287"/>
        <dbReference type="ChEBI" id="CHEBI:57292"/>
        <dbReference type="EC" id="1.2.7.3"/>
    </reaction>
</comment>
<dbReference type="Proteomes" id="UP000007360">
    <property type="component" value="Unassembled WGS sequence"/>
</dbReference>
<dbReference type="PANTHER" id="PTHR32154:SF20">
    <property type="entry name" value="2-OXOGLUTARATE OXIDOREDUCTASE SUBUNIT KORA"/>
    <property type="match status" value="1"/>
</dbReference>
<dbReference type="GO" id="GO:0047553">
    <property type="term" value="F:2-oxoglutarate synthase activity"/>
    <property type="evidence" value="ECO:0007669"/>
    <property type="project" value="UniProtKB-EC"/>
</dbReference>
<evidence type="ECO:0000256" key="6">
    <source>
        <dbReference type="ARBA" id="ARBA00076968"/>
    </source>
</evidence>
<dbReference type="InterPro" id="IPR022367">
    <property type="entry name" value="2-oxoacid/accept_OxRdtase_asu"/>
</dbReference>
<gene>
    <name evidence="10" type="ORF">A994_04085</name>
</gene>
<evidence type="ECO:0000256" key="2">
    <source>
        <dbReference type="ARBA" id="ARBA00052359"/>
    </source>
</evidence>
<evidence type="ECO:0000256" key="7">
    <source>
        <dbReference type="ARBA" id="ARBA00079587"/>
    </source>
</evidence>
<reference evidence="10 11" key="1">
    <citation type="journal article" date="2012" name="J. Bacteriol.">
        <title>Draft genome sequence of Methanobacterium formicicum DSM 3637, an archaebacterium isolated from the methane producer amoeba Pelomyxa palustris.</title>
        <authorList>
            <person name="Gutierrez G."/>
        </authorList>
    </citation>
    <scope>NUCLEOTIDE SEQUENCE [LARGE SCALE GENOMIC DNA]</scope>
    <source>
        <strain evidence="11">DSM 3637 / PP1</strain>
    </source>
</reference>
<dbReference type="InterPro" id="IPR009014">
    <property type="entry name" value="Transketo_C/PFOR_II"/>
</dbReference>
<dbReference type="SUPFAM" id="SSF52922">
    <property type="entry name" value="TK C-terminal domain-like"/>
    <property type="match status" value="1"/>
</dbReference>
<dbReference type="InterPro" id="IPR002880">
    <property type="entry name" value="Pyrv_Fd/Flavodoxin_OxRdtase_N"/>
</dbReference>
<dbReference type="Pfam" id="PF01855">
    <property type="entry name" value="POR_N"/>
    <property type="match status" value="1"/>
</dbReference>
<evidence type="ECO:0000256" key="1">
    <source>
        <dbReference type="ARBA" id="ARBA00023002"/>
    </source>
</evidence>
<accession>K2R0N6</accession>
<dbReference type="PANTHER" id="PTHR32154">
    <property type="entry name" value="PYRUVATE-FLAVODOXIN OXIDOREDUCTASE-RELATED"/>
    <property type="match status" value="1"/>
</dbReference>
<protein>
    <recommendedName>
        <fullName evidence="5">2-oxoglutarate synthase subunit KorA</fullName>
        <ecNumber evidence="4">1.2.7.3</ecNumber>
    </recommendedName>
    <alternativeName>
        <fullName evidence="7">2-ketoglutarate oxidoreductase alpha chain</fullName>
    </alternativeName>
    <alternativeName>
        <fullName evidence="6">2-oxoglutarate-ferredoxin oxidoreductase subunit alpha</fullName>
    </alternativeName>
</protein>
<dbReference type="AlphaFoldDB" id="K2R0N6"/>
<dbReference type="PATRIC" id="fig|1204725.3.peg.819"/>
<dbReference type="Gene3D" id="3.40.50.970">
    <property type="match status" value="1"/>
</dbReference>
<sequence length="613" mass="67555">MTVFLKEEDISLVLCGEAGQGIQTVEAILAQTVKQSGYNIFSTKEYMSRVRGGQNSTEIRVSSHRVASYVDRIDILLALSSGAVNHLKDRISSDTLIIGDPEHLKSVKDNKIFDSVSGPNFMEIPLMETAQEMGGPIFANVIAAGALSCLLNIPREIFDGLISDMFTRKGQEILQKDLKAGEAGYSIGKHLMESGTGESESDTIHISLQGESSVRDELLINGTDSVGFGCLAGECRFMSSYPMTPSTPLQNFLAGNAHEFELVYEQAEDEIAAINMALGASYAGARSIVATSGSGFALMEEGVGLAGMLETPVVIYLGQRPGPAVGLPTRTSQEDLNLALYSGPGEFPRIIFAPGKLEDAFTLTQRAFNMAEKYQIPVFILSDQYFADCYYNIPSLPLEDVENENYLVKTTPEYKRYLITHDGVTPRGIPGYGDGLVVVDSDEHDEEGHITEDLKIRTQMVDKRLQKIDEIREDAVAPEMVGGEDYHSLVIGWGSTYWPIREALENIYKKDIKGYPGEKISFLHFKQVYPLHKSVEAYLEQADDVIIMENNAQGQLANLIKLETGFEIQEKFLKYDGMPFSVEEVEERIRKFMGIEDDNMGESDAAGSGEVLK</sequence>
<dbReference type="CDD" id="cd07034">
    <property type="entry name" value="TPP_PYR_PFOR_IOR-alpha_like"/>
    <property type="match status" value="1"/>
</dbReference>
<dbReference type="NCBIfam" id="TIGR03710">
    <property type="entry name" value="OAFO_sf"/>
    <property type="match status" value="1"/>
</dbReference>
<keyword evidence="11" id="KW-1185">Reference proteome</keyword>
<keyword evidence="1" id="KW-0560">Oxidoreductase</keyword>
<dbReference type="InterPro" id="IPR002869">
    <property type="entry name" value="Pyrv_flavodox_OxRed_cen"/>
</dbReference>
<dbReference type="InterPro" id="IPR019752">
    <property type="entry name" value="Pyrv/ketoisovalerate_OxRed_cat"/>
</dbReference>
<dbReference type="InterPro" id="IPR050722">
    <property type="entry name" value="Pyruvate:ferred/Flavod_OxRd"/>
</dbReference>
<name>K2R0N6_METFP</name>
<proteinExistence type="predicted"/>
<organism evidence="10 11">
    <name type="scientific">Methanobacterium formicicum (strain DSM 3637 / PP1)</name>
    <dbReference type="NCBI Taxonomy" id="1204725"/>
    <lineage>
        <taxon>Archaea</taxon>
        <taxon>Methanobacteriati</taxon>
        <taxon>Methanobacteriota</taxon>
        <taxon>Methanomada group</taxon>
        <taxon>Methanobacteria</taxon>
        <taxon>Methanobacteriales</taxon>
        <taxon>Methanobacteriaceae</taxon>
        <taxon>Methanobacterium</taxon>
    </lineage>
</organism>